<feature type="chain" id="PRO_5018209563" description="Lysozyme inhibitor LprI N-terminal domain-containing protein" evidence="2">
    <location>
        <begin position="21"/>
        <end position="164"/>
    </location>
</feature>
<proteinExistence type="predicted"/>
<comment type="caution">
    <text evidence="3">The sequence shown here is derived from an EMBL/GenBank/DDBJ whole genome shotgun (WGS) entry which is preliminary data.</text>
</comment>
<reference evidence="3 4" key="1">
    <citation type="submission" date="2018-08" db="EMBL/GenBank/DDBJ databases">
        <authorList>
            <person name="Khan S.A."/>
            <person name="Jeon C.O."/>
            <person name="Chun B.H."/>
            <person name="Jeong S.E."/>
        </authorList>
    </citation>
    <scope>NUCLEOTIDE SEQUENCE [LARGE SCALE GENOMIC DNA]</scope>
    <source>
        <strain evidence="3 4">S-16</strain>
    </source>
</reference>
<dbReference type="EMBL" id="QUSW01000002">
    <property type="protein sequence ID" value="RQP25152.1"/>
    <property type="molecule type" value="Genomic_DNA"/>
</dbReference>
<feature type="region of interest" description="Disordered" evidence="1">
    <location>
        <begin position="140"/>
        <end position="164"/>
    </location>
</feature>
<protein>
    <recommendedName>
        <fullName evidence="5">Lysozyme inhibitor LprI N-terminal domain-containing protein</fullName>
    </recommendedName>
</protein>
<dbReference type="OrthoDB" id="8909909at2"/>
<organism evidence="3 4">
    <name type="scientific">Piscinibacter terrae</name>
    <dbReference type="NCBI Taxonomy" id="2496871"/>
    <lineage>
        <taxon>Bacteria</taxon>
        <taxon>Pseudomonadati</taxon>
        <taxon>Pseudomonadota</taxon>
        <taxon>Betaproteobacteria</taxon>
        <taxon>Burkholderiales</taxon>
        <taxon>Sphaerotilaceae</taxon>
        <taxon>Piscinibacter</taxon>
    </lineage>
</organism>
<sequence>MRAIHAFLVLSAFAAGAAQAQNLNLKGDKVLPLTRDELRSCMDWEDGINERGSKLDAQLRELDAESVGISKAAQALSDELRTVDASDPLAVDAYNVKSRAHDGRVNAYNKRTDAHNEQVKAQNKEHADWMARCATRTFKHSDKESILKERKRQTTQSDAAMPRG</sequence>
<evidence type="ECO:0008006" key="5">
    <source>
        <dbReference type="Google" id="ProtNLM"/>
    </source>
</evidence>
<feature type="signal peptide" evidence="2">
    <location>
        <begin position="1"/>
        <end position="20"/>
    </location>
</feature>
<keyword evidence="2" id="KW-0732">Signal</keyword>
<keyword evidence="4" id="KW-1185">Reference proteome</keyword>
<evidence type="ECO:0000256" key="1">
    <source>
        <dbReference type="SAM" id="MobiDB-lite"/>
    </source>
</evidence>
<evidence type="ECO:0000256" key="2">
    <source>
        <dbReference type="SAM" id="SignalP"/>
    </source>
</evidence>
<dbReference type="Proteomes" id="UP000267464">
    <property type="component" value="Unassembled WGS sequence"/>
</dbReference>
<dbReference type="AlphaFoldDB" id="A0A3N7J2I4"/>
<reference evidence="3 4" key="2">
    <citation type="submission" date="2018-12" db="EMBL/GenBank/DDBJ databases">
        <title>Rhizobacter gummiphilus sp. nov., a rubber-degrading bacterium isolated from the soil of a botanical garden in Japan.</title>
        <authorList>
            <person name="Shunsuke S.S."/>
        </authorList>
    </citation>
    <scope>NUCLEOTIDE SEQUENCE [LARGE SCALE GENOMIC DNA]</scope>
    <source>
        <strain evidence="3 4">S-16</strain>
    </source>
</reference>
<evidence type="ECO:0000313" key="3">
    <source>
        <dbReference type="EMBL" id="RQP25152.1"/>
    </source>
</evidence>
<name>A0A3N7J2I4_9BURK</name>
<accession>A0A3N7J2I4</accession>
<evidence type="ECO:0000313" key="4">
    <source>
        <dbReference type="Proteomes" id="UP000267464"/>
    </source>
</evidence>
<gene>
    <name evidence="3" type="ORF">DZC73_09900</name>
</gene>
<dbReference type="RefSeq" id="WP_124540057.1">
    <property type="nucleotide sequence ID" value="NZ_QUSW01000002.1"/>
</dbReference>